<evidence type="ECO:0000256" key="6">
    <source>
        <dbReference type="ARBA" id="ARBA00022824"/>
    </source>
</evidence>
<evidence type="ECO:0000256" key="8">
    <source>
        <dbReference type="ARBA" id="ARBA00023134"/>
    </source>
</evidence>
<evidence type="ECO:0000256" key="11">
    <source>
        <dbReference type="SAM" id="Phobius"/>
    </source>
</evidence>
<dbReference type="GO" id="GO:0005525">
    <property type="term" value="F:GTP binding"/>
    <property type="evidence" value="ECO:0007669"/>
    <property type="project" value="UniProtKB-KW"/>
</dbReference>
<evidence type="ECO:0000256" key="7">
    <source>
        <dbReference type="ARBA" id="ARBA00022989"/>
    </source>
</evidence>
<evidence type="ECO:0000313" key="12">
    <source>
        <dbReference type="EMBL" id="KXN70445.1"/>
    </source>
</evidence>
<dbReference type="PANTHER" id="PTHR11711">
    <property type="entry name" value="ADP RIBOSYLATION FACTOR-RELATED"/>
    <property type="match status" value="1"/>
</dbReference>
<dbReference type="InterPro" id="IPR027417">
    <property type="entry name" value="P-loop_NTPase"/>
</dbReference>
<keyword evidence="9 11" id="KW-0472">Membrane</keyword>
<evidence type="ECO:0000256" key="9">
    <source>
        <dbReference type="ARBA" id="ARBA00023136"/>
    </source>
</evidence>
<evidence type="ECO:0000256" key="10">
    <source>
        <dbReference type="ARBA" id="ARBA00023170"/>
    </source>
</evidence>
<dbReference type="Pfam" id="PF09439">
    <property type="entry name" value="SRPRB"/>
    <property type="match status" value="1"/>
</dbReference>
<accession>A0A137P616</accession>
<comment type="similarity">
    <text evidence="2">Belongs to the SRP receptor beta subunit family.</text>
</comment>
<dbReference type="GO" id="GO:0016787">
    <property type="term" value="F:hydrolase activity"/>
    <property type="evidence" value="ECO:0007669"/>
    <property type="project" value="UniProtKB-KW"/>
</dbReference>
<evidence type="ECO:0000256" key="5">
    <source>
        <dbReference type="ARBA" id="ARBA00022741"/>
    </source>
</evidence>
<dbReference type="EMBL" id="KQ964502">
    <property type="protein sequence ID" value="KXN70445.1"/>
    <property type="molecule type" value="Genomic_DNA"/>
</dbReference>
<keyword evidence="8" id="KW-0342">GTP-binding</keyword>
<feature type="transmembrane region" description="Helical" evidence="11">
    <location>
        <begin position="6"/>
        <end position="26"/>
    </location>
</feature>
<organism evidence="12 13">
    <name type="scientific">Conidiobolus coronatus (strain ATCC 28846 / CBS 209.66 / NRRL 28638)</name>
    <name type="common">Delacroixia coronata</name>
    <dbReference type="NCBI Taxonomy" id="796925"/>
    <lineage>
        <taxon>Eukaryota</taxon>
        <taxon>Fungi</taxon>
        <taxon>Fungi incertae sedis</taxon>
        <taxon>Zoopagomycota</taxon>
        <taxon>Entomophthoromycotina</taxon>
        <taxon>Entomophthoromycetes</taxon>
        <taxon>Entomophthorales</taxon>
        <taxon>Ancylistaceae</taxon>
        <taxon>Conidiobolus</taxon>
    </lineage>
</organism>
<reference evidence="12 13" key="1">
    <citation type="journal article" date="2015" name="Genome Biol. Evol.">
        <title>Phylogenomic analyses indicate that early fungi evolved digesting cell walls of algal ancestors of land plants.</title>
        <authorList>
            <person name="Chang Y."/>
            <person name="Wang S."/>
            <person name="Sekimoto S."/>
            <person name="Aerts A.L."/>
            <person name="Choi C."/>
            <person name="Clum A."/>
            <person name="LaButti K.M."/>
            <person name="Lindquist E.A."/>
            <person name="Yee Ngan C."/>
            <person name="Ohm R.A."/>
            <person name="Salamov A.A."/>
            <person name="Grigoriev I.V."/>
            <person name="Spatafora J.W."/>
            <person name="Berbee M.L."/>
        </authorList>
    </citation>
    <scope>NUCLEOTIDE SEQUENCE [LARGE SCALE GENOMIC DNA]</scope>
    <source>
        <strain evidence="12 13">NRRL 28638</strain>
    </source>
</reference>
<dbReference type="AlphaFoldDB" id="A0A137P616"/>
<name>A0A137P616_CONC2</name>
<dbReference type="GO" id="GO:0005789">
    <property type="term" value="C:endoplasmic reticulum membrane"/>
    <property type="evidence" value="ECO:0007669"/>
    <property type="project" value="UniProtKB-SubCell"/>
</dbReference>
<gene>
    <name evidence="12" type="ORF">CONCODRAFT_78858</name>
</gene>
<evidence type="ECO:0000313" key="13">
    <source>
        <dbReference type="Proteomes" id="UP000070444"/>
    </source>
</evidence>
<keyword evidence="12" id="KW-0378">Hydrolase</keyword>
<dbReference type="Proteomes" id="UP000070444">
    <property type="component" value="Unassembled WGS sequence"/>
</dbReference>
<sequence length="239" mass="27157">MLHNYLMWANHLIAIVAVITVLIAVYQTWLARKKEKNVNLFIGLPNSGKSSFFSFLRTNTFMLTHTSYKSNQGYIQPKTFEGENVIPKAINIVDCPGSEQHRHLYKSLVSGTDKIYFFIDSSTVQKERSEIGELLYEILSNPSVLKKQTPLYLVCNKQDLPNSVLPEKVEEILEAEINSIRQTIGKNIDAQGSDETNGTEFLGFEGKSFKFNHLTNTVRLVSASLNNLNLEEFYDALRD</sequence>
<comment type="subcellular location">
    <subcellularLocation>
        <location evidence="1">Endoplasmic reticulum membrane</location>
        <topology evidence="1">Single-pass membrane protein</topology>
    </subcellularLocation>
</comment>
<dbReference type="SUPFAM" id="SSF52540">
    <property type="entry name" value="P-loop containing nucleoside triphosphate hydrolases"/>
    <property type="match status" value="1"/>
</dbReference>
<keyword evidence="4 11" id="KW-0812">Transmembrane</keyword>
<dbReference type="InterPro" id="IPR019009">
    <property type="entry name" value="SRP_receptor_beta_su"/>
</dbReference>
<evidence type="ECO:0000256" key="4">
    <source>
        <dbReference type="ARBA" id="ARBA00022692"/>
    </source>
</evidence>
<dbReference type="Gene3D" id="3.40.50.300">
    <property type="entry name" value="P-loop containing nucleotide triphosphate hydrolases"/>
    <property type="match status" value="1"/>
</dbReference>
<evidence type="ECO:0000256" key="3">
    <source>
        <dbReference type="ARBA" id="ARBA00020256"/>
    </source>
</evidence>
<dbReference type="OrthoDB" id="41266at2759"/>
<keyword evidence="10" id="KW-0675">Receptor</keyword>
<protein>
    <recommendedName>
        <fullName evidence="3">Signal recognition particle receptor subunit beta</fullName>
    </recommendedName>
</protein>
<dbReference type="STRING" id="796925.A0A137P616"/>
<evidence type="ECO:0000256" key="2">
    <source>
        <dbReference type="ARBA" id="ARBA00005619"/>
    </source>
</evidence>
<keyword evidence="6" id="KW-0256">Endoplasmic reticulum</keyword>
<evidence type="ECO:0000256" key="1">
    <source>
        <dbReference type="ARBA" id="ARBA00004389"/>
    </source>
</evidence>
<proteinExistence type="inferred from homology"/>
<dbReference type="InterPro" id="IPR024156">
    <property type="entry name" value="Small_GTPase_ARF"/>
</dbReference>
<keyword evidence="5" id="KW-0547">Nucleotide-binding</keyword>
<dbReference type="OMA" id="CWIDERA"/>
<keyword evidence="13" id="KW-1185">Reference proteome</keyword>
<keyword evidence="7 11" id="KW-1133">Transmembrane helix</keyword>